<dbReference type="InterPro" id="IPR053144">
    <property type="entry name" value="Acetyltransferase_Butenolide"/>
</dbReference>
<dbReference type="CDD" id="cd04301">
    <property type="entry name" value="NAT_SF"/>
    <property type="match status" value="1"/>
</dbReference>
<feature type="domain" description="N-acetyltransferase" evidence="1">
    <location>
        <begin position="2"/>
        <end position="131"/>
    </location>
</feature>
<evidence type="ECO:0000313" key="3">
    <source>
        <dbReference type="Proteomes" id="UP000708576"/>
    </source>
</evidence>
<accession>A0ABS5JRU1</accession>
<organism evidence="2 3">
    <name type="scientific">Carboxylicivirga linearis</name>
    <dbReference type="NCBI Taxonomy" id="1628157"/>
    <lineage>
        <taxon>Bacteria</taxon>
        <taxon>Pseudomonadati</taxon>
        <taxon>Bacteroidota</taxon>
        <taxon>Bacteroidia</taxon>
        <taxon>Marinilabiliales</taxon>
        <taxon>Marinilabiliaceae</taxon>
        <taxon>Carboxylicivirga</taxon>
    </lineage>
</organism>
<name>A0ABS5JRU1_9BACT</name>
<dbReference type="RefSeq" id="WP_212214234.1">
    <property type="nucleotide sequence ID" value="NZ_JAGUCO010000002.1"/>
</dbReference>
<dbReference type="InterPro" id="IPR016181">
    <property type="entry name" value="Acyl_CoA_acyltransferase"/>
</dbReference>
<gene>
    <name evidence="2" type="ORF">KEM10_04905</name>
</gene>
<dbReference type="PANTHER" id="PTHR43233">
    <property type="entry name" value="FAMILY N-ACETYLTRANSFERASE, PUTATIVE (AFU_ORTHOLOGUE AFUA_6G03350)-RELATED"/>
    <property type="match status" value="1"/>
</dbReference>
<dbReference type="PANTHER" id="PTHR43233:SF1">
    <property type="entry name" value="FAMILY N-ACETYLTRANSFERASE, PUTATIVE (AFU_ORTHOLOGUE AFUA_6G03350)-RELATED"/>
    <property type="match status" value="1"/>
</dbReference>
<dbReference type="Gene3D" id="3.40.630.30">
    <property type="match status" value="1"/>
</dbReference>
<dbReference type="Proteomes" id="UP000708576">
    <property type="component" value="Unassembled WGS sequence"/>
</dbReference>
<protein>
    <submittedName>
        <fullName evidence="2">GNAT family N-acetyltransferase</fullName>
    </submittedName>
</protein>
<dbReference type="Pfam" id="PF13508">
    <property type="entry name" value="Acetyltransf_7"/>
    <property type="match status" value="1"/>
</dbReference>
<sequence length="131" mass="15114">MYTISKDKGLLDLDVICKYLSKESYWAQGRTREVIEKSIQNSICYGIYSNDQQIGFARVITDYAVFAWLLDVFVLPDYQGKGAGKKLMTSIMEDVDLAIIKRWRLSTADAHGLYKQYGFTALEKPEYMMEK</sequence>
<dbReference type="InterPro" id="IPR000182">
    <property type="entry name" value="GNAT_dom"/>
</dbReference>
<reference evidence="2 3" key="1">
    <citation type="journal article" date="2015" name="Int. J. Syst. Evol. Microbiol.">
        <title>Carboxylicivirga linearis sp. nov., isolated from a sea cucumber culture pond.</title>
        <authorList>
            <person name="Wang F.Q."/>
            <person name="Zhou Y.X."/>
            <person name="Lin X.Z."/>
            <person name="Chen G.J."/>
            <person name="Du Z.J."/>
        </authorList>
    </citation>
    <scope>NUCLEOTIDE SEQUENCE [LARGE SCALE GENOMIC DNA]</scope>
    <source>
        <strain evidence="2 3">FB218</strain>
    </source>
</reference>
<evidence type="ECO:0000313" key="2">
    <source>
        <dbReference type="EMBL" id="MBS2097608.1"/>
    </source>
</evidence>
<dbReference type="SUPFAM" id="SSF55729">
    <property type="entry name" value="Acyl-CoA N-acyltransferases (Nat)"/>
    <property type="match status" value="1"/>
</dbReference>
<dbReference type="PROSITE" id="PS51186">
    <property type="entry name" value="GNAT"/>
    <property type="match status" value="1"/>
</dbReference>
<evidence type="ECO:0000259" key="1">
    <source>
        <dbReference type="PROSITE" id="PS51186"/>
    </source>
</evidence>
<dbReference type="EMBL" id="JAGUCO010000002">
    <property type="protein sequence ID" value="MBS2097608.1"/>
    <property type="molecule type" value="Genomic_DNA"/>
</dbReference>
<keyword evidence="3" id="KW-1185">Reference proteome</keyword>
<comment type="caution">
    <text evidence="2">The sequence shown here is derived from an EMBL/GenBank/DDBJ whole genome shotgun (WGS) entry which is preliminary data.</text>
</comment>
<proteinExistence type="predicted"/>